<proteinExistence type="predicted"/>
<reference evidence="3" key="1">
    <citation type="submission" date="2010-08" db="EMBL/GenBank/DDBJ databases">
        <authorList>
            <consortium name="Caenorhabditis japonica Sequencing Consortium"/>
            <person name="Wilson R.K."/>
        </authorList>
    </citation>
    <scope>NUCLEOTIDE SEQUENCE [LARGE SCALE GENOMIC DNA]</scope>
    <source>
        <strain evidence="3">DF5081</strain>
    </source>
</reference>
<evidence type="ECO:0000259" key="1">
    <source>
        <dbReference type="Pfam" id="PF10545"/>
    </source>
</evidence>
<keyword evidence="3" id="KW-1185">Reference proteome</keyword>
<organism evidence="2 3">
    <name type="scientific">Caenorhabditis japonica</name>
    <dbReference type="NCBI Taxonomy" id="281687"/>
    <lineage>
        <taxon>Eukaryota</taxon>
        <taxon>Metazoa</taxon>
        <taxon>Ecdysozoa</taxon>
        <taxon>Nematoda</taxon>
        <taxon>Chromadorea</taxon>
        <taxon>Rhabditida</taxon>
        <taxon>Rhabditina</taxon>
        <taxon>Rhabditomorpha</taxon>
        <taxon>Rhabditoidea</taxon>
        <taxon>Rhabditidae</taxon>
        <taxon>Peloderinae</taxon>
        <taxon>Caenorhabditis</taxon>
    </lineage>
</organism>
<feature type="domain" description="MADF" evidence="1">
    <location>
        <begin position="112"/>
        <end position="147"/>
    </location>
</feature>
<reference evidence="2" key="2">
    <citation type="submission" date="2022-06" db="UniProtKB">
        <authorList>
            <consortium name="EnsemblMetazoa"/>
        </authorList>
    </citation>
    <scope>IDENTIFICATION</scope>
    <source>
        <strain evidence="2">DF5081</strain>
    </source>
</reference>
<evidence type="ECO:0000313" key="3">
    <source>
        <dbReference type="Proteomes" id="UP000005237"/>
    </source>
</evidence>
<dbReference type="Proteomes" id="UP000005237">
    <property type="component" value="Unassembled WGS sequence"/>
</dbReference>
<evidence type="ECO:0000313" key="2">
    <source>
        <dbReference type="EnsemblMetazoa" id="CJA13520a.1"/>
    </source>
</evidence>
<protein>
    <submittedName>
        <fullName evidence="2">MADF domain-containing protein</fullName>
    </submittedName>
</protein>
<sequence length="303" mass="34554">MTMLPFTPAIPQRTGSRLKESKCSIACSPGLNAIENLKSAERDEIRKPLVIKGRDTEIGEFTKEEVMVDFVEGLGKVEINNIKSFVGFDESFVSGYSTNKRGLYQSEDIVAFLSLIEAYPVLWDASSENFHRREVSQKIYDQIEEKCFKFMPRGKNAHALTLLVRKIILPLNWNLSDFSDHCLENMITDTPKRKKSGNDDDFYSKRQKKFDKTSDLIEKFEKSNEAITQALKNALVPDDVDEKKCKSERICKVFQEQTAGWPDVEKYVAEAKILATIRSLKLPGNEAVSSNFGNQDYSRVFLH</sequence>
<accession>A0A8R1HXG6</accession>
<dbReference type="EnsemblMetazoa" id="CJA13520a.1">
    <property type="protein sequence ID" value="CJA13520a.1"/>
    <property type="gene ID" value="WBGene00132724"/>
</dbReference>
<dbReference type="InterPro" id="IPR006578">
    <property type="entry name" value="MADF-dom"/>
</dbReference>
<dbReference type="AlphaFoldDB" id="A0A8R1HXG6"/>
<name>A0A8R1HXG6_CAEJA</name>
<dbReference type="Pfam" id="PF10545">
    <property type="entry name" value="MADF_DNA_bdg"/>
    <property type="match status" value="1"/>
</dbReference>